<keyword evidence="5 8" id="KW-0560">Oxidoreductase</keyword>
<evidence type="ECO:0000259" key="6">
    <source>
        <dbReference type="Pfam" id="PF01243"/>
    </source>
</evidence>
<dbReference type="InterPro" id="IPR019576">
    <property type="entry name" value="Pyridoxamine_oxidase_dimer_C"/>
</dbReference>
<dbReference type="Gene3D" id="2.30.110.10">
    <property type="entry name" value="Electron Transport, Fmn-binding Protein, Chain A"/>
    <property type="match status" value="1"/>
</dbReference>
<dbReference type="PANTHER" id="PTHR10851">
    <property type="entry name" value="PYRIDOXINE-5-PHOSPHATE OXIDASE"/>
    <property type="match status" value="1"/>
</dbReference>
<comment type="caution">
    <text evidence="8">The sequence shown here is derived from an EMBL/GenBank/DDBJ whole genome shotgun (WGS) entry which is preliminary data.</text>
</comment>
<dbReference type="SUPFAM" id="SSF50475">
    <property type="entry name" value="FMN-binding split barrel"/>
    <property type="match status" value="1"/>
</dbReference>
<dbReference type="Pfam" id="PF01243">
    <property type="entry name" value="PNPOx_N"/>
    <property type="match status" value="1"/>
</dbReference>
<gene>
    <name evidence="8" type="ORF">OIK42_02555</name>
</gene>
<dbReference type="NCBIfam" id="NF004231">
    <property type="entry name" value="PRK05679.1"/>
    <property type="match status" value="1"/>
</dbReference>
<evidence type="ECO:0000256" key="1">
    <source>
        <dbReference type="ARBA" id="ARBA00001917"/>
    </source>
</evidence>
<keyword evidence="9" id="KW-1185">Reference proteome</keyword>
<organism evidence="8 9">
    <name type="scientific">Alteromonas gilva</name>
    <dbReference type="NCBI Taxonomy" id="2987522"/>
    <lineage>
        <taxon>Bacteria</taxon>
        <taxon>Pseudomonadati</taxon>
        <taxon>Pseudomonadota</taxon>
        <taxon>Gammaproteobacteria</taxon>
        <taxon>Alteromonadales</taxon>
        <taxon>Alteromonadaceae</taxon>
        <taxon>Alteromonas/Salinimonas group</taxon>
        <taxon>Alteromonas</taxon>
    </lineage>
</organism>
<evidence type="ECO:0000256" key="5">
    <source>
        <dbReference type="ARBA" id="ARBA00023002"/>
    </source>
</evidence>
<dbReference type="InterPro" id="IPR000659">
    <property type="entry name" value="Pyridox_Oxase"/>
</dbReference>
<comment type="cofactor">
    <cofactor evidence="1">
        <name>FMN</name>
        <dbReference type="ChEBI" id="CHEBI:58210"/>
    </cofactor>
</comment>
<dbReference type="EMBL" id="JAQQXP010000001">
    <property type="protein sequence ID" value="MDC8829635.1"/>
    <property type="molecule type" value="Genomic_DNA"/>
</dbReference>
<feature type="domain" description="Pyridoxamine 5'-phosphate oxidase N-terminal" evidence="6">
    <location>
        <begin position="22"/>
        <end position="123"/>
    </location>
</feature>
<keyword evidence="4" id="KW-0288">FMN</keyword>
<feature type="domain" description="Pyridoxine 5'-phosphate oxidase dimerisation C-terminal" evidence="7">
    <location>
        <begin position="152"/>
        <end position="192"/>
    </location>
</feature>
<evidence type="ECO:0000256" key="3">
    <source>
        <dbReference type="ARBA" id="ARBA00022630"/>
    </source>
</evidence>
<dbReference type="InterPro" id="IPR011576">
    <property type="entry name" value="Pyridox_Oxase_N"/>
</dbReference>
<evidence type="ECO:0000313" key="8">
    <source>
        <dbReference type="EMBL" id="MDC8829635.1"/>
    </source>
</evidence>
<dbReference type="PIRSF" id="PIRSF000190">
    <property type="entry name" value="Pyd_amn-ph_oxd"/>
    <property type="match status" value="1"/>
</dbReference>
<evidence type="ECO:0000256" key="2">
    <source>
        <dbReference type="ARBA" id="ARBA00007301"/>
    </source>
</evidence>
<dbReference type="Proteomes" id="UP001218788">
    <property type="component" value="Unassembled WGS sequence"/>
</dbReference>
<protein>
    <submittedName>
        <fullName evidence="8">Pyridoxal 5'-phosphate synthase</fullName>
        <ecNumber evidence="8">1.4.3.5</ecNumber>
    </submittedName>
</protein>
<keyword evidence="3" id="KW-0285">Flavoprotein</keyword>
<reference evidence="8 9" key="1">
    <citation type="submission" date="2022-10" db="EMBL/GenBank/DDBJ databases">
        <title>Alteromonas sp. chi3 Genome sequencing.</title>
        <authorList>
            <person name="Park S."/>
        </authorList>
    </citation>
    <scope>NUCLEOTIDE SEQUENCE [LARGE SCALE GENOMIC DNA]</scope>
    <source>
        <strain evidence="9">chi3</strain>
    </source>
</reference>
<dbReference type="EC" id="1.4.3.5" evidence="8"/>
<accession>A0ABT5KXY6</accession>
<proteinExistence type="inferred from homology"/>
<comment type="similarity">
    <text evidence="2">Belongs to the pyridoxamine 5'-phosphate oxidase family.</text>
</comment>
<dbReference type="InterPro" id="IPR012349">
    <property type="entry name" value="Split_barrel_FMN-bd"/>
</dbReference>
<dbReference type="PANTHER" id="PTHR10851:SF0">
    <property type="entry name" value="PYRIDOXINE-5'-PHOSPHATE OXIDASE"/>
    <property type="match status" value="1"/>
</dbReference>
<evidence type="ECO:0000256" key="4">
    <source>
        <dbReference type="ARBA" id="ARBA00022643"/>
    </source>
</evidence>
<dbReference type="RefSeq" id="WP_273638117.1">
    <property type="nucleotide sequence ID" value="NZ_JAQQXP010000001.1"/>
</dbReference>
<evidence type="ECO:0000259" key="7">
    <source>
        <dbReference type="Pfam" id="PF10590"/>
    </source>
</evidence>
<sequence length="192" mass="21963">MNALITNKFQRIWQQAKESSPLKQQSAVCISTINQSGYPESRFVDLKAVSTVGFTFCTAYNSAKGRQIEMNPKVSLVAWWDHIGYQVRVVGTAARITNELADEYWNTRSFEAQMSTTTFAQSREWTADSAPLTHFEQALANAECPVQRPAFWGGYTIKPQAVEFLTFMSNRVHQREHFSWDGTSWQKRLLQP</sequence>
<name>A0ABT5KXY6_9ALTE</name>
<dbReference type="Pfam" id="PF10590">
    <property type="entry name" value="PNP_phzG_C"/>
    <property type="match status" value="1"/>
</dbReference>
<evidence type="ECO:0000313" key="9">
    <source>
        <dbReference type="Proteomes" id="UP001218788"/>
    </source>
</evidence>
<dbReference type="GO" id="GO:0004733">
    <property type="term" value="F:pyridoxamine phosphate oxidase activity"/>
    <property type="evidence" value="ECO:0007669"/>
    <property type="project" value="UniProtKB-EC"/>
</dbReference>